<keyword evidence="1" id="KW-1185">Reference proteome</keyword>
<name>A0A915KQY3_ROMCU</name>
<reference evidence="2" key="1">
    <citation type="submission" date="2022-11" db="UniProtKB">
        <authorList>
            <consortium name="WormBaseParasite"/>
        </authorList>
    </citation>
    <scope>IDENTIFICATION</scope>
</reference>
<evidence type="ECO:0000313" key="1">
    <source>
        <dbReference type="Proteomes" id="UP000887565"/>
    </source>
</evidence>
<organism evidence="1 2">
    <name type="scientific">Romanomermis culicivorax</name>
    <name type="common">Nematode worm</name>
    <dbReference type="NCBI Taxonomy" id="13658"/>
    <lineage>
        <taxon>Eukaryota</taxon>
        <taxon>Metazoa</taxon>
        <taxon>Ecdysozoa</taxon>
        <taxon>Nematoda</taxon>
        <taxon>Enoplea</taxon>
        <taxon>Dorylaimia</taxon>
        <taxon>Mermithida</taxon>
        <taxon>Mermithoidea</taxon>
        <taxon>Mermithidae</taxon>
        <taxon>Romanomermis</taxon>
    </lineage>
</organism>
<dbReference type="Proteomes" id="UP000887565">
    <property type="component" value="Unplaced"/>
</dbReference>
<accession>A0A915KQY3</accession>
<dbReference type="AlphaFoldDB" id="A0A915KQY3"/>
<dbReference type="WBParaSite" id="nRc.2.0.1.t40879-RA">
    <property type="protein sequence ID" value="nRc.2.0.1.t40879-RA"/>
    <property type="gene ID" value="nRc.2.0.1.g40879"/>
</dbReference>
<protein>
    <submittedName>
        <fullName evidence="2">Uncharacterized protein</fullName>
    </submittedName>
</protein>
<evidence type="ECO:0000313" key="2">
    <source>
        <dbReference type="WBParaSite" id="nRc.2.0.1.t40879-RA"/>
    </source>
</evidence>
<proteinExistence type="predicted"/>
<sequence>MLKTKSKFFLLTYNRKENFRKSRKCIHIDTNRKVPCGKLIHILKHCKSGNTKANLGHEKVVT</sequence>